<dbReference type="InterPro" id="IPR039870">
    <property type="entry name" value="Coa4-like"/>
</dbReference>
<evidence type="ECO:0000313" key="1">
    <source>
        <dbReference type="EMBL" id="RZF36461.1"/>
    </source>
</evidence>
<dbReference type="PANTHER" id="PTHR13639">
    <property type="entry name" value="CYTOCHROME C OXIDASE ASSEMBLY FACTOR 4 HOMOLOG, MITOCHONDRIAL"/>
    <property type="match status" value="1"/>
</dbReference>
<comment type="caution">
    <text evidence="1">The sequence shown here is derived from an EMBL/GenBank/DDBJ whole genome shotgun (WGS) entry which is preliminary data.</text>
</comment>
<dbReference type="AlphaFoldDB" id="A0A482WTG3"/>
<accession>A0A482WTG3</accession>
<dbReference type="Proteomes" id="UP000291343">
    <property type="component" value="Unassembled WGS sequence"/>
</dbReference>
<dbReference type="EMBL" id="QKKF02026398">
    <property type="protein sequence ID" value="RZF36461.1"/>
    <property type="molecule type" value="Genomic_DNA"/>
</dbReference>
<organism evidence="1 2">
    <name type="scientific">Laodelphax striatellus</name>
    <name type="common">Small brown planthopper</name>
    <name type="synonym">Delphax striatella</name>
    <dbReference type="NCBI Taxonomy" id="195883"/>
    <lineage>
        <taxon>Eukaryota</taxon>
        <taxon>Metazoa</taxon>
        <taxon>Ecdysozoa</taxon>
        <taxon>Arthropoda</taxon>
        <taxon>Hexapoda</taxon>
        <taxon>Insecta</taxon>
        <taxon>Pterygota</taxon>
        <taxon>Neoptera</taxon>
        <taxon>Paraneoptera</taxon>
        <taxon>Hemiptera</taxon>
        <taxon>Auchenorrhyncha</taxon>
        <taxon>Fulgoroidea</taxon>
        <taxon>Delphacidae</taxon>
        <taxon>Criomorphinae</taxon>
        <taxon>Laodelphax</taxon>
    </lineage>
</organism>
<keyword evidence="2" id="KW-1185">Reference proteome</keyword>
<gene>
    <name evidence="1" type="ORF">LSTR_LSTR009557</name>
</gene>
<name>A0A482WTG3_LAOST</name>
<dbReference type="InParanoid" id="A0A482WTG3"/>
<dbReference type="OrthoDB" id="5586401at2759"/>
<dbReference type="FunCoup" id="A0A482WTG3">
    <property type="interactions" value="2"/>
</dbReference>
<dbReference type="STRING" id="195883.A0A482WTG3"/>
<evidence type="ECO:0000313" key="2">
    <source>
        <dbReference type="Proteomes" id="UP000291343"/>
    </source>
</evidence>
<protein>
    <recommendedName>
        <fullName evidence="3">CHCH domain-containing protein</fullName>
    </recommendedName>
</protein>
<dbReference type="GO" id="GO:0033617">
    <property type="term" value="P:mitochondrial respiratory chain complex IV assembly"/>
    <property type="evidence" value="ECO:0007669"/>
    <property type="project" value="InterPro"/>
</dbReference>
<dbReference type="GO" id="GO:0005758">
    <property type="term" value="C:mitochondrial intermembrane space"/>
    <property type="evidence" value="ECO:0007669"/>
    <property type="project" value="InterPro"/>
</dbReference>
<reference evidence="1 2" key="1">
    <citation type="journal article" date="2017" name="Gigascience">
        <title>Genome sequence of the small brown planthopper, Laodelphax striatellus.</title>
        <authorList>
            <person name="Zhu J."/>
            <person name="Jiang F."/>
            <person name="Wang X."/>
            <person name="Yang P."/>
            <person name="Bao Y."/>
            <person name="Zhao W."/>
            <person name="Wang W."/>
            <person name="Lu H."/>
            <person name="Wang Q."/>
            <person name="Cui N."/>
            <person name="Li J."/>
            <person name="Chen X."/>
            <person name="Luo L."/>
            <person name="Yu J."/>
            <person name="Kang L."/>
            <person name="Cui F."/>
        </authorList>
    </citation>
    <scope>NUCLEOTIDE SEQUENCE [LARGE SCALE GENOMIC DNA]</scope>
    <source>
        <strain evidence="1">Lst14</strain>
    </source>
</reference>
<dbReference type="InterPro" id="IPR009069">
    <property type="entry name" value="Cys_alpha_HP_mot_SF"/>
</dbReference>
<evidence type="ECO:0008006" key="3">
    <source>
        <dbReference type="Google" id="ProtNLM"/>
    </source>
</evidence>
<dbReference type="SMR" id="A0A482WTG3"/>
<dbReference type="SUPFAM" id="SSF47072">
    <property type="entry name" value="Cysteine alpha-hairpin motif"/>
    <property type="match status" value="1"/>
</dbReference>
<proteinExistence type="predicted"/>
<sequence>MSDTEDQVEKMLKKTGCLNLHYLVQECIAETKDWRKCQSAVQNFRECMENYQKEKIAKRLMQ</sequence>
<dbReference type="PANTHER" id="PTHR13639:SF2">
    <property type="entry name" value="CYTOCHROME C OXIDASE ASSEMBLY FACTOR 4 HOMOLOG, MITOCHONDRIAL"/>
    <property type="match status" value="1"/>
</dbReference>